<gene>
    <name evidence="1" type="ORF">ACFPJ4_03335</name>
</gene>
<organism evidence="1 2">
    <name type="scientific">Lysinimonas soli</name>
    <dbReference type="NCBI Taxonomy" id="1074233"/>
    <lineage>
        <taxon>Bacteria</taxon>
        <taxon>Bacillati</taxon>
        <taxon>Actinomycetota</taxon>
        <taxon>Actinomycetes</taxon>
        <taxon>Micrococcales</taxon>
        <taxon>Microbacteriaceae</taxon>
        <taxon>Lysinimonas</taxon>
    </lineage>
</organism>
<comment type="caution">
    <text evidence="1">The sequence shown here is derived from an EMBL/GenBank/DDBJ whole genome shotgun (WGS) entry which is preliminary data.</text>
</comment>
<accession>A0ABW0NLT6</accession>
<reference evidence="2" key="1">
    <citation type="journal article" date="2019" name="Int. J. Syst. Evol. Microbiol.">
        <title>The Global Catalogue of Microorganisms (GCM) 10K type strain sequencing project: providing services to taxonomists for standard genome sequencing and annotation.</title>
        <authorList>
            <consortium name="The Broad Institute Genomics Platform"/>
            <consortium name="The Broad Institute Genome Sequencing Center for Infectious Disease"/>
            <person name="Wu L."/>
            <person name="Ma J."/>
        </authorList>
    </citation>
    <scope>NUCLEOTIDE SEQUENCE [LARGE SCALE GENOMIC DNA]</scope>
    <source>
        <strain evidence="2">CGMCC 4.6997</strain>
    </source>
</reference>
<name>A0ABW0NLT6_9MICO</name>
<dbReference type="Proteomes" id="UP001596039">
    <property type="component" value="Unassembled WGS sequence"/>
</dbReference>
<dbReference type="EMBL" id="JBHSMG010000001">
    <property type="protein sequence ID" value="MFC5501270.1"/>
    <property type="molecule type" value="Genomic_DNA"/>
</dbReference>
<evidence type="ECO:0000313" key="1">
    <source>
        <dbReference type="EMBL" id="MFC5501270.1"/>
    </source>
</evidence>
<sequence>MTSNADTLRRASLEVLRAEAQDELGSVVTERLHGGEDPWAFMDELPTIDELVVLLLRADLFDAEGGRRPGTDYARDRRMLGEIADAYPGLRGTIDGMLARLDRLRWSS</sequence>
<keyword evidence="2" id="KW-1185">Reference proteome</keyword>
<evidence type="ECO:0000313" key="2">
    <source>
        <dbReference type="Proteomes" id="UP001596039"/>
    </source>
</evidence>
<proteinExistence type="predicted"/>
<protein>
    <submittedName>
        <fullName evidence="1">Tryptophan synthase subunit alpha</fullName>
    </submittedName>
</protein>
<dbReference type="RefSeq" id="WP_386738869.1">
    <property type="nucleotide sequence ID" value="NZ_JBHSMG010000001.1"/>
</dbReference>